<keyword evidence="2" id="KW-1185">Reference proteome</keyword>
<comment type="caution">
    <text evidence="1">The sequence shown here is derived from an EMBL/GenBank/DDBJ whole genome shotgun (WGS) entry which is preliminary data.</text>
</comment>
<dbReference type="EMBL" id="CAJNNV010024340">
    <property type="protein sequence ID" value="CAE8609519.1"/>
    <property type="molecule type" value="Genomic_DNA"/>
</dbReference>
<accession>A0A813FCK7</accession>
<organism evidence="1 2">
    <name type="scientific">Polarella glacialis</name>
    <name type="common">Dinoflagellate</name>
    <dbReference type="NCBI Taxonomy" id="89957"/>
    <lineage>
        <taxon>Eukaryota</taxon>
        <taxon>Sar</taxon>
        <taxon>Alveolata</taxon>
        <taxon>Dinophyceae</taxon>
        <taxon>Suessiales</taxon>
        <taxon>Suessiaceae</taxon>
        <taxon>Polarella</taxon>
    </lineage>
</organism>
<evidence type="ECO:0000313" key="2">
    <source>
        <dbReference type="Proteomes" id="UP000654075"/>
    </source>
</evidence>
<proteinExistence type="predicted"/>
<gene>
    <name evidence="1" type="ORF">PGLA1383_LOCUS27345</name>
</gene>
<reference evidence="1" key="1">
    <citation type="submission" date="2021-02" db="EMBL/GenBank/DDBJ databases">
        <authorList>
            <person name="Dougan E. K."/>
            <person name="Rhodes N."/>
            <person name="Thang M."/>
            <person name="Chan C."/>
        </authorList>
    </citation>
    <scope>NUCLEOTIDE SEQUENCE</scope>
</reference>
<sequence>MFHNVCHKCECCTCAREPCWPFLFCACHIWDASIDTECMGGWCLLTLVLSFIHSLLLKLKCTKFGVGKAFAMNVGPKDLSCKALLELRLMLDPECFARLLGWGWGWGWGCSSLLSRESTTSTYQPKSLLNVSRNAQRHCSRNPFV</sequence>
<dbReference type="Proteomes" id="UP000654075">
    <property type="component" value="Unassembled WGS sequence"/>
</dbReference>
<name>A0A813FCK7_POLGL</name>
<protein>
    <submittedName>
        <fullName evidence="1">Uncharacterized protein</fullName>
    </submittedName>
</protein>
<dbReference type="AlphaFoldDB" id="A0A813FCK7"/>
<evidence type="ECO:0000313" key="1">
    <source>
        <dbReference type="EMBL" id="CAE8609519.1"/>
    </source>
</evidence>